<keyword evidence="2" id="KW-0677">Repeat</keyword>
<feature type="compositionally biased region" description="Polar residues" evidence="4">
    <location>
        <begin position="878"/>
        <end position="888"/>
    </location>
</feature>
<reference evidence="7 8" key="2">
    <citation type="journal article" date="2022" name="Mol. Biol. Evol.">
        <title>Comparative Genomics Reveals Insights into the Divergent Evolution of Astigmatic Mites and Household Pest Adaptations.</title>
        <authorList>
            <person name="Xiong Q."/>
            <person name="Wan A.T."/>
            <person name="Liu X."/>
            <person name="Fung C.S."/>
            <person name="Xiao X."/>
            <person name="Malainual N."/>
            <person name="Hou J."/>
            <person name="Wang L."/>
            <person name="Wang M."/>
            <person name="Yang K.Y."/>
            <person name="Cui Y."/>
            <person name="Leung E.L."/>
            <person name="Nong W."/>
            <person name="Shin S.K."/>
            <person name="Au S.W."/>
            <person name="Jeong K.Y."/>
            <person name="Chew F.T."/>
            <person name="Hui J.H."/>
            <person name="Leung T.F."/>
            <person name="Tungtrongchitr A."/>
            <person name="Zhong N."/>
            <person name="Liu Z."/>
            <person name="Tsui S.K."/>
        </authorList>
    </citation>
    <scope>NUCLEOTIDE SEQUENCE [LARGE SCALE GENOMIC DNA]</scope>
    <source>
        <strain evidence="7">Derp</strain>
    </source>
</reference>
<keyword evidence="3" id="KW-1015">Disulfide bond</keyword>
<dbReference type="Proteomes" id="UP000887458">
    <property type="component" value="Unassembled WGS sequence"/>
</dbReference>
<gene>
    <name evidence="7" type="ORF">DERP_009465</name>
</gene>
<evidence type="ECO:0000256" key="5">
    <source>
        <dbReference type="SAM" id="Phobius"/>
    </source>
</evidence>
<evidence type="ECO:0000259" key="6">
    <source>
        <dbReference type="PROSITE" id="PS00022"/>
    </source>
</evidence>
<keyword evidence="5" id="KW-0472">Membrane</keyword>
<comment type="caution">
    <text evidence="7">The sequence shown here is derived from an EMBL/GenBank/DDBJ whole genome shotgun (WGS) entry which is preliminary data.</text>
</comment>
<keyword evidence="5" id="KW-0812">Transmembrane</keyword>
<keyword evidence="1" id="KW-0245">EGF-like domain</keyword>
<name>A0ABQ8IU85_DERPT</name>
<dbReference type="PANTHER" id="PTHR24034">
    <property type="entry name" value="EGF-LIKE DOMAIN-CONTAINING PROTEIN"/>
    <property type="match status" value="1"/>
</dbReference>
<feature type="compositionally biased region" description="Basic residues" evidence="4">
    <location>
        <begin position="358"/>
        <end position="370"/>
    </location>
</feature>
<feature type="region of interest" description="Disordered" evidence="4">
    <location>
        <begin position="1584"/>
        <end position="1603"/>
    </location>
</feature>
<dbReference type="InterPro" id="IPR050751">
    <property type="entry name" value="ECM_structural_protein"/>
</dbReference>
<sequence length="2595" mass="287475">MIDDSWLSDENQESIDPSSMLISSSLPDLIVEPIFTTSTKVTPELCSHSSSSSSLSDKSIIDHQTGIISSTIETITDFDRQHLIYLTKELIGTYIGGIYAHLAKTRSETITTTLPPPPTTPTPTLQTAILSGSLDLFPSINASVITSSSSTIPTPAKNESITSFESDNLHESMNDIISSPTPTVFSLNISTSTSSSSSYLSNSVDIDDDDDDNGKQSTIVDLWPSLSGLSSISYATETINETLLIIHTTEFYTTQINGFTAHYSRETSNLIAGFGQRVGASNEPNSNWSNTRPAVVANGGGRRRTTNTLPVAATTSATRSSEFFHYNDPTRFVAATDDRIRLNSQDQRQHSTSNHGRSLNRNRSLNRGHRGYPTTTTTTTTTASPRNINLLPNQRLRLNRKYSRNRLPHQQQQQKQHSSQSFQRSSSSKSNGDSMMDQPRKFTRGNYRSRFIQPSINSQPSTVLTSTVYATETIPKIPITITSIATIVKTVPIFHGFRTSLATLTTTSLSTSVIPNTSYETIVDSDNDSITRTLFTRITDQFEPYKITDILVTTSALQEIKLVPIKFGYSTRTETLTNVKTFTMLTTLVSTDSLLIPPPPASTLLSPNLPSGSTISTTTFVTEHTLSSTTSVSLLLHGKTLISTLTFTSVAPTTITKTLTVPIQNDIVDSSLVTTMLTLSIRGDNGDLTELVTAITVSLQPSHHIIQPTIMATKVERDIRSTTDYSRFDNQDDNQNDERMFDDDQDQDLGLGSILLESFSSSSTGQQTKSPIRSYRSPSLSSNNRKNPNPFISASFMTVDSPRLPTKLRNDQTTKIHDSHPNNFITTIFKGPNTEIYETNAFDADSEQPSQSQSQSGTTFQKRKLLQYNDNIYKELSSNGAASNSFPSERTKPNQRKFQRVRIKSKSATGSSSDSSSSRLAEFNRLVGIQSENQTPSLSPSQNFGPESFNSFRRQPLVNHQFDQPFNLYSSVVLQSIPSISSTASYLLANNFQKPTYRKIKPQQHHHHQQNNRHRIVSIRYHHHQLQILMIASSAVPSFIEIPNQFNPHHQQQHHHYPRLPSSPPLPIQTDPRHVIQHINRGILPNKNRNNNPVQIYNEDLYKVIQKTYNKQVSFRQWQPPTTTSYHPIFVTNHLDMPNETPVIQPSSSSSNDEFDLSRTTSQINGDQSTEYPAMNTPLLSSILEPSYQPVENTVTAVQPTPNIDSTLFFHHHHHRHDHQSVVRKPYNPRYTINNNPIMSSRNRLRMRISSRTSHLPVVESSTSTTISDMASPLPFDDSSSSSTIEEIPSSSINVVQHRPNLFRSKVIFRPRPGQTVGQQLNSKMMRISSRLVRPGATTSSDSSYMEISSPTPTLITSTLQTSSNYESNGGNDKMDHSDAARANKFVRVSNGVTLIISSRVPTPTRPYTFEPTLVTGAAVLMKNILPEQQESSNESIQPSMTTETVEYLRTSTLLSTMTYFATLFNGSTSSITPIEDVKTEFITFPDTTTVTRPVDSSSYHLDSSITSMPNQILFHPTDYITSAPRLPSSSSTVSSAYRPSYLTSLKSTYTTLTHYITLFHGSHTVLSSIEEISPTIVTETFGQQQTKPSHHSDGQVSSSINVDHHHHHMPNIRYTQPAIDKSKNLFAGLMPSVSTLFTTHTYYTTLFSGTTSIIQSREEITHSLITMYVPSSQINQQMATSTSSIPMTTTESPNSFNNNNNNNYDDFWQSIAGGSNEQTPPLSTTTTSYSDYVPEDLDGEILVGSGSIQLEPSVIDTISTLKDTSDAVVYFTNFILPTNVIESENTIDGAKGPLLNHGDLTLIGDHQQHNHQQHKPSTNMAVVPSPPSIPTDLIQTQSPAIKPGAIIELTDLLDGANLAGNIGEAIKDIVQILAKGQKNKMTNHHHSTPVLDNNNNNAAAFDIDRTSVVKNLIMPPKDGATVSHYMDDPVYIPINQPPYPNDQDLSPSPTMILPSSSIFDRTSSVYFMENMPPVVYVPVELPNESSSSSSSINIEATLPKLSIDDGRMITSSILVQPSFTIPSSSSSATVRETYLKSPIFSTAASSSSIPAKSSNEIRTKYVTNVESTPSIVVMTTTKVYYTRDSPLTITSSYTSTMPLRTVITTIVGSSTILNTYSTEIRPTKSTQQFISQHGSTAATGDSNRIRMQNGGTTSSTSSSSNGGEQQRTPFRPTRRPGGINRFKPPSRATEPPKIFKTSHRPRQPYKPSPTPPPDFDIDQQRSGGSATKKTTIFSYPKTTTRPSILDLDQCKPGCNAANKEICKEFDGKFKCDCRAGYIKKPTGSDVCLELQNFIVLVRVTRLGDQELEWNSILSNHTSDLYQNLAQAARNQIDSAYIMISSMKENYIGTDVLDINKAQDGHARCINEPGSYRCECLNGYPDLDLSFPGRMCASEIKACEFCYGRGDCYRDDTGQISSCKCHRMYLGRRCEINVLAIFIPIIAILSIITICSIVYCCRKWRNRALVKGFRNFSAYGPNMIGSTLDRKAMLETSSDNSDPLRSHISYDGPAAITTADATLPREYRRRRESEHPHSHTHHHHDHHPYVGSDMMVGGGGGQSYPNINNTSSIVPYNFSTQFMIPRDSKHHMYNLYCNS</sequence>
<feature type="domain" description="EGF-like" evidence="6">
    <location>
        <begin position="2419"/>
        <end position="2430"/>
    </location>
</feature>
<evidence type="ECO:0000256" key="3">
    <source>
        <dbReference type="ARBA" id="ARBA00023157"/>
    </source>
</evidence>
<reference evidence="7 8" key="1">
    <citation type="journal article" date="2018" name="J. Allergy Clin. Immunol.">
        <title>High-quality assembly of Dermatophagoides pteronyssinus genome and transcriptome reveals a wide range of novel allergens.</title>
        <authorList>
            <person name="Liu X.Y."/>
            <person name="Yang K.Y."/>
            <person name="Wang M.Q."/>
            <person name="Kwok J.S."/>
            <person name="Zeng X."/>
            <person name="Yang Z."/>
            <person name="Xiao X.J."/>
            <person name="Lau C.P."/>
            <person name="Li Y."/>
            <person name="Huang Z.M."/>
            <person name="Ba J.G."/>
            <person name="Yim A.K."/>
            <person name="Ouyang C.Y."/>
            <person name="Ngai S.M."/>
            <person name="Chan T.F."/>
            <person name="Leung E.L."/>
            <person name="Liu L."/>
            <person name="Liu Z.G."/>
            <person name="Tsui S.K."/>
        </authorList>
    </citation>
    <scope>NUCLEOTIDE SEQUENCE [LARGE SCALE GENOMIC DNA]</scope>
    <source>
        <strain evidence="7">Derp</strain>
    </source>
</reference>
<feature type="region of interest" description="Disordered" evidence="4">
    <location>
        <begin position="406"/>
        <end position="441"/>
    </location>
</feature>
<feature type="region of interest" description="Disordered" evidence="4">
    <location>
        <begin position="723"/>
        <end position="746"/>
    </location>
</feature>
<evidence type="ECO:0000313" key="7">
    <source>
        <dbReference type="EMBL" id="KAH9413866.1"/>
    </source>
</evidence>
<dbReference type="InterPro" id="IPR001881">
    <property type="entry name" value="EGF-like_Ca-bd_dom"/>
</dbReference>
<feature type="transmembrane region" description="Helical" evidence="5">
    <location>
        <begin position="2434"/>
        <end position="2457"/>
    </location>
</feature>
<feature type="compositionally biased region" description="Polar residues" evidence="4">
    <location>
        <begin position="1253"/>
        <end position="1269"/>
    </location>
</feature>
<feature type="compositionally biased region" description="Polar residues" evidence="4">
    <location>
        <begin position="282"/>
        <end position="292"/>
    </location>
</feature>
<feature type="compositionally biased region" description="Basic residues" evidence="4">
    <location>
        <begin position="893"/>
        <end position="905"/>
    </location>
</feature>
<dbReference type="SMART" id="SM00179">
    <property type="entry name" value="EGF_CA"/>
    <property type="match status" value="2"/>
</dbReference>
<feature type="compositionally biased region" description="Polar residues" evidence="4">
    <location>
        <begin position="2221"/>
        <end position="2236"/>
    </location>
</feature>
<evidence type="ECO:0000256" key="1">
    <source>
        <dbReference type="ARBA" id="ARBA00022536"/>
    </source>
</evidence>
<dbReference type="Pfam" id="PF07645">
    <property type="entry name" value="EGF_CA"/>
    <property type="match status" value="1"/>
</dbReference>
<keyword evidence="8" id="KW-1185">Reference proteome</keyword>
<feature type="region of interest" description="Disordered" evidence="4">
    <location>
        <begin position="1143"/>
        <end position="1173"/>
    </location>
</feature>
<feature type="region of interest" description="Disordered" evidence="4">
    <location>
        <begin position="2125"/>
        <end position="2236"/>
    </location>
</feature>
<evidence type="ECO:0000256" key="4">
    <source>
        <dbReference type="SAM" id="MobiDB-lite"/>
    </source>
</evidence>
<dbReference type="InterPro" id="IPR049883">
    <property type="entry name" value="NOTCH1_EGF-like"/>
</dbReference>
<feature type="compositionally biased region" description="Low complexity" evidence="4">
    <location>
        <begin position="192"/>
        <end position="203"/>
    </location>
</feature>
<feature type="compositionally biased region" description="Acidic residues" evidence="4">
    <location>
        <begin position="731"/>
        <end position="746"/>
    </location>
</feature>
<feature type="compositionally biased region" description="Polar residues" evidence="4">
    <location>
        <begin position="766"/>
        <end position="798"/>
    </location>
</feature>
<keyword evidence="5" id="KW-1133">Transmembrane helix</keyword>
<feature type="region of interest" description="Disordered" evidence="4">
    <location>
        <begin position="344"/>
        <end position="394"/>
    </location>
</feature>
<dbReference type="PANTHER" id="PTHR24034:SF89">
    <property type="entry name" value="COMPLEMENT COMPONENT C1Q RECEPTOR"/>
    <property type="match status" value="1"/>
</dbReference>
<evidence type="ECO:0000256" key="2">
    <source>
        <dbReference type="ARBA" id="ARBA00022737"/>
    </source>
</evidence>
<feature type="compositionally biased region" description="Polar residues" evidence="4">
    <location>
        <begin position="1158"/>
        <end position="1171"/>
    </location>
</feature>
<feature type="compositionally biased region" description="Low complexity" evidence="4">
    <location>
        <begin position="409"/>
        <end position="430"/>
    </location>
</feature>
<accession>A0ABQ8IU85</accession>
<feature type="region of interest" description="Disordered" evidence="4">
    <location>
        <begin position="192"/>
        <end position="213"/>
    </location>
</feature>
<dbReference type="InterPro" id="IPR000742">
    <property type="entry name" value="EGF"/>
</dbReference>
<dbReference type="Gene3D" id="2.10.25.10">
    <property type="entry name" value="Laminin"/>
    <property type="match status" value="1"/>
</dbReference>
<feature type="region of interest" description="Disordered" evidence="4">
    <location>
        <begin position="281"/>
        <end position="306"/>
    </location>
</feature>
<protein>
    <recommendedName>
        <fullName evidence="6">EGF-like domain-containing protein</fullName>
    </recommendedName>
</protein>
<feature type="compositionally biased region" description="Basic and acidic residues" evidence="4">
    <location>
        <begin position="2519"/>
        <end position="2533"/>
    </location>
</feature>
<feature type="compositionally biased region" description="Low complexity" evidence="4">
    <location>
        <begin position="374"/>
        <end position="394"/>
    </location>
</feature>
<evidence type="ECO:0000313" key="8">
    <source>
        <dbReference type="Proteomes" id="UP000887458"/>
    </source>
</evidence>
<proteinExistence type="predicted"/>
<organism evidence="7 8">
    <name type="scientific">Dermatophagoides pteronyssinus</name>
    <name type="common">European house dust mite</name>
    <dbReference type="NCBI Taxonomy" id="6956"/>
    <lineage>
        <taxon>Eukaryota</taxon>
        <taxon>Metazoa</taxon>
        <taxon>Ecdysozoa</taxon>
        <taxon>Arthropoda</taxon>
        <taxon>Chelicerata</taxon>
        <taxon>Arachnida</taxon>
        <taxon>Acari</taxon>
        <taxon>Acariformes</taxon>
        <taxon>Sarcoptiformes</taxon>
        <taxon>Astigmata</taxon>
        <taxon>Psoroptidia</taxon>
        <taxon>Analgoidea</taxon>
        <taxon>Pyroglyphidae</taxon>
        <taxon>Dermatophagoidinae</taxon>
        <taxon>Dermatophagoides</taxon>
    </lineage>
</organism>
<feature type="region of interest" description="Disordered" evidence="4">
    <location>
        <begin position="2517"/>
        <end position="2559"/>
    </location>
</feature>
<dbReference type="CDD" id="cd00054">
    <property type="entry name" value="EGF_CA"/>
    <property type="match status" value="1"/>
</dbReference>
<feature type="region of interest" description="Disordered" evidence="4">
    <location>
        <begin position="878"/>
        <end position="919"/>
    </location>
</feature>
<feature type="compositionally biased region" description="Pro residues" evidence="4">
    <location>
        <begin position="2205"/>
        <end position="2215"/>
    </location>
</feature>
<feature type="compositionally biased region" description="Polar residues" evidence="4">
    <location>
        <begin position="2125"/>
        <end position="2147"/>
    </location>
</feature>
<feature type="compositionally biased region" description="Low complexity" evidence="4">
    <location>
        <begin position="2150"/>
        <end position="2172"/>
    </location>
</feature>
<feature type="region of interest" description="Disordered" evidence="4">
    <location>
        <begin position="1253"/>
        <end position="1285"/>
    </location>
</feature>
<dbReference type="EMBL" id="NJHN03000117">
    <property type="protein sequence ID" value="KAH9413866.1"/>
    <property type="molecule type" value="Genomic_DNA"/>
</dbReference>
<dbReference type="PROSITE" id="PS00022">
    <property type="entry name" value="EGF_1"/>
    <property type="match status" value="1"/>
</dbReference>
<feature type="region of interest" description="Disordered" evidence="4">
    <location>
        <begin position="760"/>
        <end position="807"/>
    </location>
</feature>
<feature type="compositionally biased region" description="Low complexity" evidence="4">
    <location>
        <begin position="906"/>
        <end position="918"/>
    </location>
</feature>